<organism evidence="2 3">
    <name type="scientific">Sphingobacterium bambusae</name>
    <dbReference type="NCBI Taxonomy" id="662858"/>
    <lineage>
        <taxon>Bacteria</taxon>
        <taxon>Pseudomonadati</taxon>
        <taxon>Bacteroidota</taxon>
        <taxon>Sphingobacteriia</taxon>
        <taxon>Sphingobacteriales</taxon>
        <taxon>Sphingobacteriaceae</taxon>
        <taxon>Sphingobacterium</taxon>
    </lineage>
</organism>
<dbReference type="Pfam" id="PF22669">
    <property type="entry name" value="Exo_endo_phos2"/>
    <property type="match status" value="1"/>
</dbReference>
<dbReference type="InterPro" id="IPR000300">
    <property type="entry name" value="IPPc"/>
</dbReference>
<dbReference type="Proteomes" id="UP001597525">
    <property type="component" value="Unassembled WGS sequence"/>
</dbReference>
<dbReference type="EMBL" id="JBHUPB010000001">
    <property type="protein sequence ID" value="MFD2965892.1"/>
    <property type="molecule type" value="Genomic_DNA"/>
</dbReference>
<name>A0ABW6B9F5_9SPHI</name>
<dbReference type="PANTHER" id="PTHR16320">
    <property type="entry name" value="SPHINGOMYELINASE FAMILY MEMBER"/>
    <property type="match status" value="1"/>
</dbReference>
<keyword evidence="3" id="KW-1185">Reference proteome</keyword>
<comment type="caution">
    <text evidence="2">The sequence shown here is derived from an EMBL/GenBank/DDBJ whole genome shotgun (WGS) entry which is preliminary data.</text>
</comment>
<accession>A0ABW6B9F5</accession>
<sequence length="338" mass="37733">MNLHAVWLNRRKWISVLALVFLLWAYVYQIKTGRSAGYDPSVSYAALAAMGNSSEGELALLTYNVAGLPEIISAAESPRAQSMGEIGAKINSFDIVNVQEDFHYHDALYDRGNTHPFRTLHKQALPYGDGLNTLSKYPILFTKRIAWADCHGTDCLAAKGFSVSRIQLSKGITVDVYNVHATSQDSPAAALARRKNIKQLSAYIQTYSAQQALLVMGDFNAHYAAAWDNLHQFVHSNKLHDAWIFTKRAGQLPGAVNDFVAQDKLSLTDSCESIDKILFRNSSYLEFTPRSYKIEKQHFSNRNGQSLSDHCAVSLSLKWKKITDSVLLDRPLAAFVEK</sequence>
<feature type="domain" description="Inositol polyphosphate-related phosphatase" evidence="1">
    <location>
        <begin position="153"/>
        <end position="240"/>
    </location>
</feature>
<dbReference type="InterPro" id="IPR038772">
    <property type="entry name" value="Sph/SMPD2-like"/>
</dbReference>
<dbReference type="InterPro" id="IPR036691">
    <property type="entry name" value="Endo/exonu/phosph_ase_sf"/>
</dbReference>
<evidence type="ECO:0000313" key="3">
    <source>
        <dbReference type="Proteomes" id="UP001597525"/>
    </source>
</evidence>
<dbReference type="SUPFAM" id="SSF56219">
    <property type="entry name" value="DNase I-like"/>
    <property type="match status" value="1"/>
</dbReference>
<evidence type="ECO:0000313" key="2">
    <source>
        <dbReference type="EMBL" id="MFD2965892.1"/>
    </source>
</evidence>
<gene>
    <name evidence="2" type="ORF">ACFS7Y_00720</name>
</gene>
<keyword evidence="2" id="KW-0255">Endonuclease</keyword>
<reference evidence="3" key="1">
    <citation type="journal article" date="2019" name="Int. J. Syst. Evol. Microbiol.">
        <title>The Global Catalogue of Microorganisms (GCM) 10K type strain sequencing project: providing services to taxonomists for standard genome sequencing and annotation.</title>
        <authorList>
            <consortium name="The Broad Institute Genomics Platform"/>
            <consortium name="The Broad Institute Genome Sequencing Center for Infectious Disease"/>
            <person name="Wu L."/>
            <person name="Ma J."/>
        </authorList>
    </citation>
    <scope>NUCLEOTIDE SEQUENCE [LARGE SCALE GENOMIC DNA]</scope>
    <source>
        <strain evidence="3">KCTC 22814</strain>
    </source>
</reference>
<evidence type="ECO:0000259" key="1">
    <source>
        <dbReference type="Pfam" id="PF22669"/>
    </source>
</evidence>
<protein>
    <submittedName>
        <fullName evidence="2">Endonuclease/exonuclease/phosphatase family protein</fullName>
    </submittedName>
</protein>
<dbReference type="Gene3D" id="3.60.10.10">
    <property type="entry name" value="Endonuclease/exonuclease/phosphatase"/>
    <property type="match status" value="1"/>
</dbReference>
<dbReference type="PANTHER" id="PTHR16320:SF1">
    <property type="entry name" value="SPHINGOMYELINASE DDB_G0288017"/>
    <property type="match status" value="1"/>
</dbReference>
<dbReference type="RefSeq" id="WP_320184769.1">
    <property type="nucleotide sequence ID" value="NZ_CP138332.1"/>
</dbReference>
<proteinExistence type="predicted"/>
<keyword evidence="2" id="KW-0540">Nuclease</keyword>
<keyword evidence="2" id="KW-0378">Hydrolase</keyword>
<dbReference type="GO" id="GO:0004519">
    <property type="term" value="F:endonuclease activity"/>
    <property type="evidence" value="ECO:0007669"/>
    <property type="project" value="UniProtKB-KW"/>
</dbReference>